<evidence type="ECO:0000313" key="3">
    <source>
        <dbReference type="Proteomes" id="UP000672602"/>
    </source>
</evidence>
<feature type="compositionally biased region" description="Polar residues" evidence="1">
    <location>
        <begin position="1"/>
        <end position="15"/>
    </location>
</feature>
<comment type="caution">
    <text evidence="2">The sequence shown here is derived from an EMBL/GenBank/DDBJ whole genome shotgun (WGS) entry which is preliminary data.</text>
</comment>
<name>A0A8J7SA93_9PROT</name>
<dbReference type="EMBL" id="JAGMWN010000007">
    <property type="protein sequence ID" value="MBP5858337.1"/>
    <property type="molecule type" value="Genomic_DNA"/>
</dbReference>
<protein>
    <submittedName>
        <fullName evidence="2">Uncharacterized protein</fullName>
    </submittedName>
</protein>
<keyword evidence="3" id="KW-1185">Reference proteome</keyword>
<evidence type="ECO:0000313" key="2">
    <source>
        <dbReference type="EMBL" id="MBP5858337.1"/>
    </source>
</evidence>
<proteinExistence type="predicted"/>
<dbReference type="RefSeq" id="WP_210682921.1">
    <property type="nucleotide sequence ID" value="NZ_JAGMWN010000007.1"/>
</dbReference>
<dbReference type="Proteomes" id="UP000672602">
    <property type="component" value="Unassembled WGS sequence"/>
</dbReference>
<evidence type="ECO:0000256" key="1">
    <source>
        <dbReference type="SAM" id="MobiDB-lite"/>
    </source>
</evidence>
<accession>A0A8J7SA93</accession>
<feature type="region of interest" description="Disordered" evidence="1">
    <location>
        <begin position="1"/>
        <end position="26"/>
    </location>
</feature>
<organism evidence="2 3">
    <name type="scientific">Marivibrio halodurans</name>
    <dbReference type="NCBI Taxonomy" id="2039722"/>
    <lineage>
        <taxon>Bacteria</taxon>
        <taxon>Pseudomonadati</taxon>
        <taxon>Pseudomonadota</taxon>
        <taxon>Alphaproteobacteria</taxon>
        <taxon>Rhodospirillales</taxon>
        <taxon>Rhodospirillaceae</taxon>
        <taxon>Marivibrio</taxon>
    </lineage>
</organism>
<dbReference type="AlphaFoldDB" id="A0A8J7SA93"/>
<reference evidence="2" key="1">
    <citation type="submission" date="2021-04" db="EMBL/GenBank/DDBJ databases">
        <authorList>
            <person name="Zhang D.-C."/>
        </authorList>
    </citation>
    <scope>NUCLEOTIDE SEQUENCE</scope>
    <source>
        <strain evidence="2">CGMCC 1.15697</strain>
    </source>
</reference>
<sequence>MRSMRNTAGRNTVENKSAENKSTRIRAAGARSGGIGLAGAILLSGALGLAGCREAEQDRPLDYDPGTYQGQQDQTLSKETLDQLRERAQRGHSL</sequence>
<gene>
    <name evidence="2" type="ORF">KAJ83_15050</name>
</gene>